<dbReference type="Pfam" id="PF08031">
    <property type="entry name" value="BBE"/>
    <property type="match status" value="1"/>
</dbReference>
<dbReference type="SUPFAM" id="SSF55103">
    <property type="entry name" value="FAD-linked oxidases, C-terminal domain"/>
    <property type="match status" value="1"/>
</dbReference>
<comment type="similarity">
    <text evidence="2">Belongs to the oxygen-dependent FAD-linked oxidoreductase family.</text>
</comment>
<keyword evidence="3" id="KW-0285">Flavoprotein</keyword>
<dbReference type="InterPro" id="IPR016167">
    <property type="entry name" value="FAD-bd_PCMH_sub1"/>
</dbReference>
<evidence type="ECO:0000256" key="1">
    <source>
        <dbReference type="ARBA" id="ARBA00001974"/>
    </source>
</evidence>
<evidence type="ECO:0000256" key="2">
    <source>
        <dbReference type="ARBA" id="ARBA00005466"/>
    </source>
</evidence>
<dbReference type="InterPro" id="IPR016169">
    <property type="entry name" value="FAD-bd_PCMH_sub2"/>
</dbReference>
<organism evidence="7">
    <name type="scientific">Eremomyces bilateralis CBS 781.70</name>
    <dbReference type="NCBI Taxonomy" id="1392243"/>
    <lineage>
        <taxon>Eukaryota</taxon>
        <taxon>Fungi</taxon>
        <taxon>Dikarya</taxon>
        <taxon>Ascomycota</taxon>
        <taxon>Pezizomycotina</taxon>
        <taxon>Dothideomycetes</taxon>
        <taxon>Dothideomycetes incertae sedis</taxon>
        <taxon>Eremomycetales</taxon>
        <taxon>Eremomycetaceae</taxon>
        <taxon>Eremomyces</taxon>
    </lineage>
</organism>
<name>A0A6G1G9D0_9PEZI</name>
<protein>
    <submittedName>
        <fullName evidence="7 9">FAD binding oxidoreductase</fullName>
    </submittedName>
</protein>
<dbReference type="Gene3D" id="3.30.465.10">
    <property type="match status" value="1"/>
</dbReference>
<evidence type="ECO:0000256" key="4">
    <source>
        <dbReference type="ARBA" id="ARBA00022827"/>
    </source>
</evidence>
<dbReference type="InterPro" id="IPR050416">
    <property type="entry name" value="FAD-linked_Oxidoreductase"/>
</dbReference>
<reference evidence="7 9" key="1">
    <citation type="submission" date="2020-01" db="EMBL/GenBank/DDBJ databases">
        <authorList>
            <consortium name="DOE Joint Genome Institute"/>
            <person name="Haridas S."/>
            <person name="Albert R."/>
            <person name="Binder M."/>
            <person name="Bloem J."/>
            <person name="Labutti K."/>
            <person name="Salamov A."/>
            <person name="Andreopoulos B."/>
            <person name="Baker S.E."/>
            <person name="Barry K."/>
            <person name="Bills G."/>
            <person name="Bluhm B.H."/>
            <person name="Cannon C."/>
            <person name="Castanera R."/>
            <person name="Culley D.E."/>
            <person name="Daum C."/>
            <person name="Ezra D."/>
            <person name="Gonzalez J.B."/>
            <person name="Henrissat B."/>
            <person name="Kuo A."/>
            <person name="Liang C."/>
            <person name="Lipzen A."/>
            <person name="Lutzoni F."/>
            <person name="Magnuson J."/>
            <person name="Mondo S."/>
            <person name="Nolan M."/>
            <person name="Ohm R."/>
            <person name="Pangilinan J."/>
            <person name="Park H.-J."/>
            <person name="Ramirez L."/>
            <person name="Alfaro M."/>
            <person name="Sun H."/>
            <person name="Tritt A."/>
            <person name="Yoshinaga Y."/>
            <person name="Zwiers L.-H."/>
            <person name="Turgeon B.G."/>
            <person name="Goodwin S.B."/>
            <person name="Spatafora J.W."/>
            <person name="Crous P.W."/>
            <person name="Grigoriev I.V."/>
        </authorList>
    </citation>
    <scope>NUCLEOTIDE SEQUENCE</scope>
    <source>
        <strain evidence="7 9">CBS 781.70</strain>
    </source>
</reference>
<dbReference type="OrthoDB" id="415825at2759"/>
<keyword evidence="5" id="KW-0560">Oxidoreductase</keyword>
<evidence type="ECO:0000259" key="6">
    <source>
        <dbReference type="PROSITE" id="PS51387"/>
    </source>
</evidence>
<reference evidence="9" key="3">
    <citation type="submission" date="2025-04" db="UniProtKB">
        <authorList>
            <consortium name="RefSeq"/>
        </authorList>
    </citation>
    <scope>IDENTIFICATION</scope>
    <source>
        <strain evidence="9">CBS 781.70</strain>
    </source>
</reference>
<evidence type="ECO:0000256" key="3">
    <source>
        <dbReference type="ARBA" id="ARBA00022630"/>
    </source>
</evidence>
<keyword evidence="8" id="KW-1185">Reference proteome</keyword>
<evidence type="ECO:0000313" key="9">
    <source>
        <dbReference type="RefSeq" id="XP_033536254.1"/>
    </source>
</evidence>
<dbReference type="PANTHER" id="PTHR42973:SF39">
    <property type="entry name" value="FAD-BINDING PCMH-TYPE DOMAIN-CONTAINING PROTEIN"/>
    <property type="match status" value="1"/>
</dbReference>
<dbReference type="SUPFAM" id="SSF56176">
    <property type="entry name" value="FAD-binding/transporter-associated domain-like"/>
    <property type="match status" value="1"/>
</dbReference>
<dbReference type="PROSITE" id="PS51387">
    <property type="entry name" value="FAD_PCMH"/>
    <property type="match status" value="1"/>
</dbReference>
<dbReference type="AlphaFoldDB" id="A0A6G1G9D0"/>
<dbReference type="PANTHER" id="PTHR42973">
    <property type="entry name" value="BINDING OXIDOREDUCTASE, PUTATIVE (AFU_ORTHOLOGUE AFUA_1G17690)-RELATED"/>
    <property type="match status" value="1"/>
</dbReference>
<gene>
    <name evidence="7 9" type="ORF">P152DRAFT_393377</name>
</gene>
<reference evidence="9" key="2">
    <citation type="submission" date="2020-04" db="EMBL/GenBank/DDBJ databases">
        <authorList>
            <consortium name="NCBI Genome Project"/>
        </authorList>
    </citation>
    <scope>NUCLEOTIDE SEQUENCE</scope>
    <source>
        <strain evidence="9">CBS 781.70</strain>
    </source>
</reference>
<dbReference type="Gene3D" id="3.40.462.20">
    <property type="match status" value="1"/>
</dbReference>
<keyword evidence="4" id="KW-0274">FAD</keyword>
<dbReference type="RefSeq" id="XP_033536254.1">
    <property type="nucleotide sequence ID" value="XM_033676193.1"/>
</dbReference>
<dbReference type="InterPro" id="IPR016166">
    <property type="entry name" value="FAD-bd_PCMH"/>
</dbReference>
<dbReference type="Gene3D" id="3.30.43.10">
    <property type="entry name" value="Uridine Diphospho-n-acetylenolpyruvylglucosamine Reductase, domain 2"/>
    <property type="match status" value="1"/>
</dbReference>
<evidence type="ECO:0000313" key="7">
    <source>
        <dbReference type="EMBL" id="KAF1814623.1"/>
    </source>
</evidence>
<accession>A0A6G1G9D0</accession>
<dbReference type="InterPro" id="IPR012951">
    <property type="entry name" value="BBE"/>
</dbReference>
<dbReference type="GeneID" id="54416763"/>
<evidence type="ECO:0000313" key="8">
    <source>
        <dbReference type="Proteomes" id="UP000504638"/>
    </source>
</evidence>
<dbReference type="Pfam" id="PF01565">
    <property type="entry name" value="FAD_binding_4"/>
    <property type="match status" value="1"/>
</dbReference>
<evidence type="ECO:0000256" key="5">
    <source>
        <dbReference type="ARBA" id="ARBA00023002"/>
    </source>
</evidence>
<dbReference type="InterPro" id="IPR016164">
    <property type="entry name" value="FAD-linked_Oxase-like_C"/>
</dbReference>
<feature type="domain" description="FAD-binding PCMH-type" evidence="6">
    <location>
        <begin position="44"/>
        <end position="214"/>
    </location>
</feature>
<dbReference type="EMBL" id="ML975153">
    <property type="protein sequence ID" value="KAF1814623.1"/>
    <property type="molecule type" value="Genomic_DNA"/>
</dbReference>
<sequence>MTDSSREPTWVGQLEKELSSSTAKILKPGTEGYDESLKRFNGAIEKRAPAVVMVKSDEDIATTVKFAVSNEVLLVVKGGGHTISGGSSTDEGIVVDLSQMRGVQINKETREIVAQGGCLWEDVDVAAAAEGLVTVGGTVNHTGIGGLTLGGGYGYLSGLYGLTIDNLLRVKIVLADGSCLVASETENPDLFWAVRGAGRGFGVVTEFVFRAHPAPASVWAGMLGFTMDKLHALIAAFNEVAGREDPRACLSFGFATPPGSNVVMPLALPVYFGTEEESKAFFAPFFALEPTMNSTAVLPSYTAVNSLLNPMAKHGGRKNGGGSNFTLPLNADKVSDIFQDFNRFVLANQGSIEAVFIFEAWPNNKIREVSNEAMAFSNRGAYHNVATSMKWEDPALDDEFREFNRNFLKKIGREMGIDGAASGQKGEGSGIYANSATAEYTPQEIYGRNSTKLKVLKKKYDPGNIFSPAKMVSLTHM</sequence>
<comment type="cofactor">
    <cofactor evidence="1">
        <name>FAD</name>
        <dbReference type="ChEBI" id="CHEBI:57692"/>
    </cofactor>
</comment>
<dbReference type="GO" id="GO:0071949">
    <property type="term" value="F:FAD binding"/>
    <property type="evidence" value="ECO:0007669"/>
    <property type="project" value="InterPro"/>
</dbReference>
<dbReference type="GO" id="GO:0016491">
    <property type="term" value="F:oxidoreductase activity"/>
    <property type="evidence" value="ECO:0007669"/>
    <property type="project" value="UniProtKB-KW"/>
</dbReference>
<proteinExistence type="inferred from homology"/>
<dbReference type="Proteomes" id="UP000504638">
    <property type="component" value="Unplaced"/>
</dbReference>
<dbReference type="InterPro" id="IPR036318">
    <property type="entry name" value="FAD-bd_PCMH-like_sf"/>
</dbReference>
<dbReference type="InterPro" id="IPR006094">
    <property type="entry name" value="Oxid_FAD_bind_N"/>
</dbReference>